<dbReference type="GO" id="GO:0003723">
    <property type="term" value="F:RNA binding"/>
    <property type="evidence" value="ECO:0007669"/>
    <property type="project" value="InterPro"/>
</dbReference>
<name>G2DWZ1_9GAMM</name>
<evidence type="ECO:0000256" key="1">
    <source>
        <dbReference type="ARBA" id="ARBA00007469"/>
    </source>
</evidence>
<dbReference type="EMBL" id="AFWT01000003">
    <property type="protein sequence ID" value="EGV33345.1"/>
    <property type="molecule type" value="Genomic_DNA"/>
</dbReference>
<dbReference type="Proteomes" id="UP000004200">
    <property type="component" value="Unassembled WGS sequence"/>
</dbReference>
<dbReference type="OrthoDB" id="4720638at2"/>
<reference evidence="5 6" key="1">
    <citation type="submission" date="2011-06" db="EMBL/GenBank/DDBJ databases">
        <title>The draft genome of Thiorhodococcus drewsii AZ1.</title>
        <authorList>
            <consortium name="US DOE Joint Genome Institute (JGI-PGF)"/>
            <person name="Lucas S."/>
            <person name="Han J."/>
            <person name="Lapidus A."/>
            <person name="Cheng J.-F."/>
            <person name="Goodwin L."/>
            <person name="Pitluck S."/>
            <person name="Peters L."/>
            <person name="Land M.L."/>
            <person name="Hauser L."/>
            <person name="Vogl K."/>
            <person name="Liu Z."/>
            <person name="Imhoff J."/>
            <person name="Thiel V."/>
            <person name="Frigaard N.-U."/>
            <person name="Bryant D.A."/>
            <person name="Woyke T.J."/>
        </authorList>
    </citation>
    <scope>NUCLEOTIDE SEQUENCE [LARGE SCALE GENOMIC DNA]</scope>
    <source>
        <strain evidence="5 6">AZ1</strain>
    </source>
</reference>
<gene>
    <name evidence="5" type="ORF">ThidrDRAFT_0552</name>
</gene>
<comment type="similarity">
    <text evidence="1 2">Belongs to the RNase T2 family.</text>
</comment>
<feature type="chain" id="PRO_5003428756" evidence="4">
    <location>
        <begin position="23"/>
        <end position="358"/>
    </location>
</feature>
<dbReference type="GO" id="GO:0033897">
    <property type="term" value="F:ribonuclease T2 activity"/>
    <property type="evidence" value="ECO:0007669"/>
    <property type="project" value="InterPro"/>
</dbReference>
<comment type="caution">
    <text evidence="5">The sequence shown here is derived from an EMBL/GenBank/DDBJ whole genome shotgun (WGS) entry which is preliminary data.</text>
</comment>
<dbReference type="InterPro" id="IPR018188">
    <property type="entry name" value="RNase_T2_His_AS_1"/>
</dbReference>
<organism evidence="5 6">
    <name type="scientific">Thiorhodococcus drewsii AZ1</name>
    <dbReference type="NCBI Taxonomy" id="765913"/>
    <lineage>
        <taxon>Bacteria</taxon>
        <taxon>Pseudomonadati</taxon>
        <taxon>Pseudomonadota</taxon>
        <taxon>Gammaproteobacteria</taxon>
        <taxon>Chromatiales</taxon>
        <taxon>Chromatiaceae</taxon>
        <taxon>Thiorhodococcus</taxon>
    </lineage>
</organism>
<accession>G2DWZ1</accession>
<dbReference type="PANTHER" id="PTHR11240">
    <property type="entry name" value="RIBONUCLEASE T2"/>
    <property type="match status" value="1"/>
</dbReference>
<dbReference type="STRING" id="765913.ThidrDRAFT_0552"/>
<dbReference type="SUPFAM" id="SSF55895">
    <property type="entry name" value="Ribonuclease Rh-like"/>
    <property type="match status" value="1"/>
</dbReference>
<keyword evidence="6" id="KW-1185">Reference proteome</keyword>
<evidence type="ECO:0000256" key="4">
    <source>
        <dbReference type="SAM" id="SignalP"/>
    </source>
</evidence>
<evidence type="ECO:0000256" key="2">
    <source>
        <dbReference type="RuleBase" id="RU004328"/>
    </source>
</evidence>
<dbReference type="PANTHER" id="PTHR11240:SF22">
    <property type="entry name" value="RIBONUCLEASE T2"/>
    <property type="match status" value="1"/>
</dbReference>
<dbReference type="Pfam" id="PF00445">
    <property type="entry name" value="Ribonuclease_T2"/>
    <property type="match status" value="1"/>
</dbReference>
<dbReference type="PROSITE" id="PS00530">
    <property type="entry name" value="RNASE_T2_1"/>
    <property type="match status" value="1"/>
</dbReference>
<dbReference type="InterPro" id="IPR036430">
    <property type="entry name" value="RNase_T2-like_sf"/>
</dbReference>
<evidence type="ECO:0000313" key="6">
    <source>
        <dbReference type="Proteomes" id="UP000004200"/>
    </source>
</evidence>
<evidence type="ECO:0000256" key="3">
    <source>
        <dbReference type="SAM" id="MobiDB-lite"/>
    </source>
</evidence>
<dbReference type="Gene3D" id="3.90.730.10">
    <property type="entry name" value="Ribonuclease T2-like"/>
    <property type="match status" value="1"/>
</dbReference>
<dbReference type="GO" id="GO:0006401">
    <property type="term" value="P:RNA catabolic process"/>
    <property type="evidence" value="ECO:0007669"/>
    <property type="project" value="UniProtKB-ARBA"/>
</dbReference>
<sequence length="358" mass="38726">MKGSIALTCALLTLTIAMPSAAQQVRLEGYFIALAKCEANQKKDSGNPGNIRLEIRRAYDMIGRNSTPGTHYQIKVPDAPITQARWVPMSCGAYAPKNSLVISPDQGQAPSTQPTSTEARGLAQDSIEYVLAASWQPSFCATAKGRDKKECRSQTPDRFDATHFALHGLWPDDLDDTAIFPCYCGRGGPVSCKGSQDDDTQIRLSPEVMNDLKVAMPGVQSGLHLHEWPKHGTCYERDKSGPDAGSDPDEYFTEAMAALKALNASSVRQLFAEHIGQTLTRDQIRSAFDDAFGSGAGERVLIRCTKVGGENLIAELWINLKGNIATPADLDTLIQAAPPTSDSTNQKSCVKGRVQAVR</sequence>
<dbReference type="eggNOG" id="COG3719">
    <property type="taxonomic scope" value="Bacteria"/>
</dbReference>
<feature type="signal peptide" evidence="4">
    <location>
        <begin position="1"/>
        <end position="22"/>
    </location>
</feature>
<feature type="region of interest" description="Disordered" evidence="3">
    <location>
        <begin position="336"/>
        <end position="358"/>
    </location>
</feature>
<proteinExistence type="inferred from homology"/>
<dbReference type="AlphaFoldDB" id="G2DWZ1"/>
<protein>
    <submittedName>
        <fullName evidence="5">Ribonuclease T2</fullName>
    </submittedName>
</protein>
<keyword evidence="4" id="KW-0732">Signal</keyword>
<dbReference type="RefSeq" id="WP_007039268.1">
    <property type="nucleotide sequence ID" value="NZ_AFWT01000003.1"/>
</dbReference>
<evidence type="ECO:0000313" key="5">
    <source>
        <dbReference type="EMBL" id="EGV33345.1"/>
    </source>
</evidence>
<feature type="compositionally biased region" description="Polar residues" evidence="3">
    <location>
        <begin position="338"/>
        <end position="348"/>
    </location>
</feature>
<dbReference type="InterPro" id="IPR001568">
    <property type="entry name" value="RNase_T2-like"/>
</dbReference>